<comment type="caution">
    <text evidence="2">The sequence shown here is derived from an EMBL/GenBank/DDBJ whole genome shotgun (WGS) entry which is preliminary data.</text>
</comment>
<evidence type="ECO:0008006" key="4">
    <source>
        <dbReference type="Google" id="ProtNLM"/>
    </source>
</evidence>
<feature type="chain" id="PRO_5013401523" description="Type 1 fimbrial protein" evidence="1">
    <location>
        <begin position="21"/>
        <end position="101"/>
    </location>
</feature>
<keyword evidence="1" id="KW-0732">Signal</keyword>
<evidence type="ECO:0000313" key="2">
    <source>
        <dbReference type="EMBL" id="PHH40637.1"/>
    </source>
</evidence>
<dbReference type="AlphaFoldDB" id="A0A2C5W4X0"/>
<gene>
    <name evidence="2" type="ORF">CRX57_10785</name>
</gene>
<organism evidence="2 3">
    <name type="scientific">Pseudomonas putida</name>
    <name type="common">Arthrobacter siderocapsulatus</name>
    <dbReference type="NCBI Taxonomy" id="303"/>
    <lineage>
        <taxon>Bacteria</taxon>
        <taxon>Pseudomonadati</taxon>
        <taxon>Pseudomonadota</taxon>
        <taxon>Gammaproteobacteria</taxon>
        <taxon>Pseudomonadales</taxon>
        <taxon>Pseudomonadaceae</taxon>
        <taxon>Pseudomonas</taxon>
    </lineage>
</organism>
<evidence type="ECO:0000313" key="3">
    <source>
        <dbReference type="Proteomes" id="UP000222460"/>
    </source>
</evidence>
<accession>A0A2C5W4X0</accession>
<dbReference type="EMBL" id="PDKZ01000002">
    <property type="protein sequence ID" value="PHH40637.1"/>
    <property type="molecule type" value="Genomic_DNA"/>
</dbReference>
<dbReference type="Proteomes" id="UP000222460">
    <property type="component" value="Unassembled WGS sequence"/>
</dbReference>
<name>A0A2C5W4X0_PSEPU</name>
<protein>
    <recommendedName>
        <fullName evidence="4">Type 1 fimbrial protein</fullName>
    </recommendedName>
</protein>
<reference evidence="3" key="1">
    <citation type="submission" date="2017-10" db="EMBL/GenBank/DDBJ databases">
        <title>FDA dAtabase for Regulatory Grade micrObial Sequences (FDA-ARGOS): Supporting development and validation of Infectious Disease Dx tests.</title>
        <authorList>
            <person name="Goldberg B."/>
            <person name="Campos J."/>
            <person name="Tallon L."/>
            <person name="Sadzewicz L."/>
            <person name="Ott S."/>
            <person name="Zhao X."/>
            <person name="Nagaraj S."/>
            <person name="Vavikolanu K."/>
            <person name="Aluvathingal J."/>
            <person name="Nadendla S."/>
            <person name="Geyer C."/>
            <person name="Sichtig H."/>
        </authorList>
    </citation>
    <scope>NUCLEOTIDE SEQUENCE [LARGE SCALE GENOMIC DNA]</scope>
    <source>
        <strain evidence="3">FDAARGOS_376</strain>
    </source>
</reference>
<dbReference type="RefSeq" id="WP_098965528.1">
    <property type="nucleotide sequence ID" value="NZ_PDKZ01000002.1"/>
</dbReference>
<proteinExistence type="predicted"/>
<feature type="signal peptide" evidence="1">
    <location>
        <begin position="1"/>
        <end position="20"/>
    </location>
</feature>
<evidence type="ECO:0000256" key="1">
    <source>
        <dbReference type="SAM" id="SignalP"/>
    </source>
</evidence>
<sequence>MNLKTALASVLVLLPLAVCAAPQSTSGEIRFTGQIVDSGCAVERAGSLASDVSRQVEIKPGLQVDVDTYRNACSHQSLPFSMTYQALKTSSDKGIVTITYL</sequence>